<evidence type="ECO:0000256" key="3">
    <source>
        <dbReference type="ARBA" id="ARBA00023237"/>
    </source>
</evidence>
<gene>
    <name evidence="8" type="primary">hxuB_1</name>
    <name evidence="8" type="ORF">C1752_02820</name>
</gene>
<keyword evidence="9" id="KW-1185">Reference proteome</keyword>
<evidence type="ECO:0000256" key="1">
    <source>
        <dbReference type="ARBA" id="ARBA00022452"/>
    </source>
</evidence>
<dbReference type="InterPro" id="IPR005565">
    <property type="entry name" value="Hemolysn_activator_HlyB_C"/>
</dbReference>
<feature type="compositionally biased region" description="Pro residues" evidence="4">
    <location>
        <begin position="61"/>
        <end position="72"/>
    </location>
</feature>
<dbReference type="EMBL" id="PQWO01000007">
    <property type="protein sequence ID" value="PZD72942.1"/>
    <property type="molecule type" value="Genomic_DNA"/>
</dbReference>
<evidence type="ECO:0000313" key="9">
    <source>
        <dbReference type="Proteomes" id="UP000248857"/>
    </source>
</evidence>
<dbReference type="Pfam" id="PF03865">
    <property type="entry name" value="ShlB"/>
    <property type="match status" value="1"/>
</dbReference>
<dbReference type="InterPro" id="IPR051544">
    <property type="entry name" value="TPS_OM_transporter"/>
</dbReference>
<proteinExistence type="predicted"/>
<keyword evidence="3" id="KW-0998">Cell outer membrane</keyword>
<dbReference type="Gene3D" id="2.40.160.50">
    <property type="entry name" value="membrane protein fhac: a member of the omp85/tpsb transporter family"/>
    <property type="match status" value="1"/>
</dbReference>
<feature type="domain" description="Polypeptide-transport-associated ShlB-type" evidence="7">
    <location>
        <begin position="106"/>
        <end position="181"/>
    </location>
</feature>
<evidence type="ECO:0000259" key="7">
    <source>
        <dbReference type="Pfam" id="PF08479"/>
    </source>
</evidence>
<organism evidence="8 9">
    <name type="scientific">Acaryochloris thomasi RCC1774</name>
    <dbReference type="NCBI Taxonomy" id="1764569"/>
    <lineage>
        <taxon>Bacteria</taxon>
        <taxon>Bacillati</taxon>
        <taxon>Cyanobacteriota</taxon>
        <taxon>Cyanophyceae</taxon>
        <taxon>Acaryochloridales</taxon>
        <taxon>Acaryochloridaceae</taxon>
        <taxon>Acaryochloris</taxon>
        <taxon>Acaryochloris thomasi</taxon>
    </lineage>
</organism>
<dbReference type="OrthoDB" id="596066at2"/>
<evidence type="ECO:0000259" key="6">
    <source>
        <dbReference type="Pfam" id="PF03865"/>
    </source>
</evidence>
<feature type="compositionally biased region" description="Pro residues" evidence="4">
    <location>
        <begin position="79"/>
        <end position="95"/>
    </location>
</feature>
<comment type="caution">
    <text evidence="8">The sequence shown here is derived from an EMBL/GenBank/DDBJ whole genome shotgun (WGS) entry which is preliminary data.</text>
</comment>
<dbReference type="RefSeq" id="WP_110986515.1">
    <property type="nucleotide sequence ID" value="NZ_CAWNWM010000007.1"/>
</dbReference>
<evidence type="ECO:0000256" key="2">
    <source>
        <dbReference type="ARBA" id="ARBA00022692"/>
    </source>
</evidence>
<dbReference type="AlphaFoldDB" id="A0A2W1JPX0"/>
<evidence type="ECO:0000256" key="4">
    <source>
        <dbReference type="SAM" id="MobiDB-lite"/>
    </source>
</evidence>
<dbReference type="GO" id="GO:0008320">
    <property type="term" value="F:protein transmembrane transporter activity"/>
    <property type="evidence" value="ECO:0007669"/>
    <property type="project" value="TreeGrafter"/>
</dbReference>
<dbReference type="Gene3D" id="3.10.20.310">
    <property type="entry name" value="membrane protein fhac"/>
    <property type="match status" value="1"/>
</dbReference>
<feature type="chain" id="PRO_5016037969" evidence="5">
    <location>
        <begin position="30"/>
        <end position="604"/>
    </location>
</feature>
<dbReference type="PANTHER" id="PTHR34597:SF1">
    <property type="entry name" value="HEME_HEMOPEXIN TRANSPORTER PROTEIN HUXB"/>
    <property type="match status" value="1"/>
</dbReference>
<dbReference type="Proteomes" id="UP000248857">
    <property type="component" value="Unassembled WGS sequence"/>
</dbReference>
<dbReference type="GO" id="GO:0098046">
    <property type="term" value="C:type V protein secretion system complex"/>
    <property type="evidence" value="ECO:0007669"/>
    <property type="project" value="TreeGrafter"/>
</dbReference>
<dbReference type="Pfam" id="PF08479">
    <property type="entry name" value="POTRA_2"/>
    <property type="match status" value="1"/>
</dbReference>
<feature type="domain" description="Haemolysin activator HlyB C-terminal" evidence="6">
    <location>
        <begin position="243"/>
        <end position="563"/>
    </location>
</feature>
<evidence type="ECO:0000256" key="5">
    <source>
        <dbReference type="SAM" id="SignalP"/>
    </source>
</evidence>
<feature type="region of interest" description="Disordered" evidence="4">
    <location>
        <begin position="33"/>
        <end position="95"/>
    </location>
</feature>
<keyword evidence="1" id="KW-0472">Membrane</keyword>
<protein>
    <submittedName>
        <fullName evidence="8">Heme/hemopexin transporter protein HuxB</fullName>
    </submittedName>
</protein>
<dbReference type="InterPro" id="IPR013686">
    <property type="entry name" value="Polypept-transport_assoc_ShlB"/>
</dbReference>
<accession>A0A2W1JPX0</accession>
<keyword evidence="1" id="KW-1134">Transmembrane beta strand</keyword>
<name>A0A2W1JPX0_9CYAN</name>
<feature type="signal peptide" evidence="5">
    <location>
        <begin position="1"/>
        <end position="29"/>
    </location>
</feature>
<keyword evidence="5" id="KW-0732">Signal</keyword>
<dbReference type="PANTHER" id="PTHR34597">
    <property type="entry name" value="SLR1661 PROTEIN"/>
    <property type="match status" value="1"/>
</dbReference>
<sequence>MQPASFSIILRLCQSYLLCFCCLGSTALAQTPPGPEAPGGIPDGLLPEDAPDELDRLNPILRPPLEPVPPRVLPREEPLPPPEELLPSPTPQAPPADLPGIPGQITVKAFRVVGSTVFTEAELAKVTEPFTNRPVTFAELLQARSAVTKFYVDNGYATSGAFIPADQVIEEDTVTIQVIEGSLEDIRITGNNRLNSSYVRRRLRRAGRSPLKVDRLLEALQLLQLDPLIDNLSAELSASAQPGLSLLEVAVTEADSFSVQVGLDNLRSPSIGSFQRQIQVEQLNLFGFGDAARLAYANTDGSNQVNVSYTVPVNASNGTVGVNFSQAWSRVIEEPFDLLSIRGVSRDLNVAYRQPILRRPNQEFALGLSFGRRESETSIADPLTGERIDFPFPGSGSDASGQTKVTELKFAQEFTKRDQKTVLALRSEFALGLDALGATDNLESPDGQFFLWRGQAQWVKRLAPDTLVLLRSNLQFADRPLPSLAQFGLGGGDSVRGFRQDLLLVDNGVFGSAEVRIPILRVARRQGILHVVPFIDVGYGSNIGEDRSIDGSNTLFAGGVGLRWQWNDRITARLDWGVPFTEVGTESSGFDNSRVFFSINATLF</sequence>
<evidence type="ECO:0000313" key="8">
    <source>
        <dbReference type="EMBL" id="PZD72942.1"/>
    </source>
</evidence>
<dbReference type="GO" id="GO:0046819">
    <property type="term" value="P:protein secretion by the type V secretion system"/>
    <property type="evidence" value="ECO:0007669"/>
    <property type="project" value="TreeGrafter"/>
</dbReference>
<keyword evidence="2" id="KW-0812">Transmembrane</keyword>
<reference evidence="8 9" key="1">
    <citation type="journal article" date="2018" name="Sci. Rep.">
        <title>A novel species of the marine cyanobacterium Acaryochloris with a unique pigment content and lifestyle.</title>
        <authorList>
            <person name="Partensky F."/>
            <person name="Six C."/>
            <person name="Ratin M."/>
            <person name="Garczarek L."/>
            <person name="Vaulot D."/>
            <person name="Probert I."/>
            <person name="Calteau A."/>
            <person name="Gourvil P."/>
            <person name="Marie D."/>
            <person name="Grebert T."/>
            <person name="Bouchier C."/>
            <person name="Le Panse S."/>
            <person name="Gachenot M."/>
            <person name="Rodriguez F."/>
            <person name="Garrido J.L."/>
        </authorList>
    </citation>
    <scope>NUCLEOTIDE SEQUENCE [LARGE SCALE GENOMIC DNA]</scope>
    <source>
        <strain evidence="8 9">RCC1774</strain>
    </source>
</reference>